<comment type="caution">
    <text evidence="1">The sequence shown here is derived from an EMBL/GenBank/DDBJ whole genome shotgun (WGS) entry which is preliminary data.</text>
</comment>
<feature type="non-terminal residue" evidence="1">
    <location>
        <position position="1"/>
    </location>
</feature>
<dbReference type="EMBL" id="BARS01015416">
    <property type="protein sequence ID" value="GAF90202.1"/>
    <property type="molecule type" value="Genomic_DNA"/>
</dbReference>
<dbReference type="AlphaFoldDB" id="X0TPX8"/>
<proteinExistence type="predicted"/>
<gene>
    <name evidence="1" type="ORF">S01H1_25508</name>
</gene>
<name>X0TPX8_9ZZZZ</name>
<evidence type="ECO:0000313" key="1">
    <source>
        <dbReference type="EMBL" id="GAF90202.1"/>
    </source>
</evidence>
<sequence length="51" mass="5458">DIAHSSVVGVGFVIDELDGLGSAYYIFAVILMPIEKIMEKAIVGYEVDGVN</sequence>
<accession>X0TPX8</accession>
<protein>
    <submittedName>
        <fullName evidence="1">Uncharacterized protein</fullName>
    </submittedName>
</protein>
<organism evidence="1">
    <name type="scientific">marine sediment metagenome</name>
    <dbReference type="NCBI Taxonomy" id="412755"/>
    <lineage>
        <taxon>unclassified sequences</taxon>
        <taxon>metagenomes</taxon>
        <taxon>ecological metagenomes</taxon>
    </lineage>
</organism>
<reference evidence="1" key="1">
    <citation type="journal article" date="2014" name="Front. Microbiol.">
        <title>High frequency of phylogenetically diverse reductive dehalogenase-homologous genes in deep subseafloor sedimentary metagenomes.</title>
        <authorList>
            <person name="Kawai M."/>
            <person name="Futagami T."/>
            <person name="Toyoda A."/>
            <person name="Takaki Y."/>
            <person name="Nishi S."/>
            <person name="Hori S."/>
            <person name="Arai W."/>
            <person name="Tsubouchi T."/>
            <person name="Morono Y."/>
            <person name="Uchiyama I."/>
            <person name="Ito T."/>
            <person name="Fujiyama A."/>
            <person name="Inagaki F."/>
            <person name="Takami H."/>
        </authorList>
    </citation>
    <scope>NUCLEOTIDE SEQUENCE</scope>
    <source>
        <strain evidence="1">Expedition CK06-06</strain>
    </source>
</reference>